<name>A0ABV1P1U2_9ACTN</name>
<dbReference type="Proteomes" id="UP001482520">
    <property type="component" value="Unassembled WGS sequence"/>
</dbReference>
<protein>
    <submittedName>
        <fullName evidence="1">Uncharacterized protein</fullName>
    </submittedName>
</protein>
<comment type="caution">
    <text evidence="1">The sequence shown here is derived from an EMBL/GenBank/DDBJ whole genome shotgun (WGS) entry which is preliminary data.</text>
</comment>
<keyword evidence="2" id="KW-1185">Reference proteome</keyword>
<evidence type="ECO:0000313" key="2">
    <source>
        <dbReference type="Proteomes" id="UP001482520"/>
    </source>
</evidence>
<reference evidence="1 2" key="1">
    <citation type="submission" date="2024-02" db="EMBL/GenBank/DDBJ databases">
        <title>Full genome sequence of Nocardioides kribbensis.</title>
        <authorList>
            <person name="Poletto B.L."/>
            <person name="Silva G."/>
            <person name="Galante D."/>
            <person name="Campos K.R."/>
            <person name="Santos M.B.N."/>
            <person name="Sacchi C.T."/>
        </authorList>
    </citation>
    <scope>NUCLEOTIDE SEQUENCE [LARGE SCALE GENOMIC DNA]</scope>
    <source>
        <strain evidence="1 2">O4R</strain>
    </source>
</reference>
<accession>A0ABV1P1U2</accession>
<dbReference type="RefSeq" id="WP_349805199.1">
    <property type="nucleotide sequence ID" value="NZ_JBEGDP010000020.1"/>
</dbReference>
<gene>
    <name evidence="1" type="ORF">V6R90_15580</name>
</gene>
<evidence type="ECO:0000313" key="1">
    <source>
        <dbReference type="EMBL" id="MEQ7848703.1"/>
    </source>
</evidence>
<proteinExistence type="predicted"/>
<sequence>MTRRAGRPRRQRFVGRIAGVGSASGVRVVVGHWHDTPLGRFSDAMVEGPDGHRVLIAPHREAADFIEATYSFDEVRIEPVTAVATATAWSVRSPSLDLDLVVGRRTALGRLLALVPDRVATSPAWCSLTDVVARLVLRGVRTRGSAGGGRREWYGATDHHRVRAATGQLEGRDLGALAPVSPPPRFGFSSTPRRPSVTTVVTTVELPGAQRG</sequence>
<dbReference type="EMBL" id="JBEGDP010000020">
    <property type="protein sequence ID" value="MEQ7848703.1"/>
    <property type="molecule type" value="Genomic_DNA"/>
</dbReference>
<organism evidence="1 2">
    <name type="scientific">Nocardioides kribbensis</name>
    <dbReference type="NCBI Taxonomy" id="305517"/>
    <lineage>
        <taxon>Bacteria</taxon>
        <taxon>Bacillati</taxon>
        <taxon>Actinomycetota</taxon>
        <taxon>Actinomycetes</taxon>
        <taxon>Propionibacteriales</taxon>
        <taxon>Nocardioidaceae</taxon>
        <taxon>Nocardioides</taxon>
    </lineage>
</organism>